<comment type="caution">
    <text evidence="2">The sequence shown here is derived from an EMBL/GenBank/DDBJ whole genome shotgun (WGS) entry which is preliminary data.</text>
</comment>
<dbReference type="InterPro" id="IPR036921">
    <property type="entry name" value="PurM-like_N_sf"/>
</dbReference>
<protein>
    <submittedName>
        <fullName evidence="2">Selenophosphate synthase</fullName>
    </submittedName>
</protein>
<accession>A0A6N7XE46</accession>
<dbReference type="AlphaFoldDB" id="A0A6N7XE46"/>
<dbReference type="EMBL" id="VUNQ01000003">
    <property type="protein sequence ID" value="MSU00331.1"/>
    <property type="molecule type" value="Genomic_DNA"/>
</dbReference>
<evidence type="ECO:0000313" key="2">
    <source>
        <dbReference type="EMBL" id="MSU00331.1"/>
    </source>
</evidence>
<name>A0A6N7XE46_9FIRM</name>
<gene>
    <name evidence="2" type="ORF">FYJ83_02480</name>
</gene>
<dbReference type="SUPFAM" id="SSF55326">
    <property type="entry name" value="PurM N-terminal domain-like"/>
    <property type="match status" value="1"/>
</dbReference>
<proteinExistence type="predicted"/>
<dbReference type="RefSeq" id="WP_154438760.1">
    <property type="nucleotide sequence ID" value="NZ_VUNQ01000003.1"/>
</dbReference>
<reference evidence="2 3" key="1">
    <citation type="submission" date="2019-09" db="EMBL/GenBank/DDBJ databases">
        <title>In-depth cultivation of the pig gut microbiome towards novel bacterial diversity and tailored functional studies.</title>
        <authorList>
            <person name="Wylensek D."/>
            <person name="Hitch T.C.A."/>
            <person name="Clavel T."/>
        </authorList>
    </citation>
    <scope>NUCLEOTIDE SEQUENCE [LARGE SCALE GENOMIC DNA]</scope>
    <source>
        <strain evidence="2 3">WCA3-693-APC-4?</strain>
    </source>
</reference>
<sequence length="247" mass="27399">MNISKYRDLTLIDINEEQLLIISCDSAGGIGNKKNDVVKTTPEVIGYFTTQVALMEILSFGAKPITVINTLSVEMNDTGKRIIKGIKEALEPLDFHNINLITGSTEENFPVTVTGIGITIIGIINKKEWRKPYTEPGLIATVVGLPKVGNEVLNDSNTIMSTSKLLELKKKRYIREILPVGSKGILYELNQMSKTNNIKYFLEDNLSIDIYKSGGPSTCVIVSMEESKYGELKNEISIPVNRIGRFI</sequence>
<dbReference type="Pfam" id="PF00586">
    <property type="entry name" value="AIRS"/>
    <property type="match status" value="1"/>
</dbReference>
<evidence type="ECO:0000259" key="1">
    <source>
        <dbReference type="Pfam" id="PF00586"/>
    </source>
</evidence>
<dbReference type="Proteomes" id="UP000469523">
    <property type="component" value="Unassembled WGS sequence"/>
</dbReference>
<evidence type="ECO:0000313" key="3">
    <source>
        <dbReference type="Proteomes" id="UP000469523"/>
    </source>
</evidence>
<feature type="domain" description="PurM-like N-terminal" evidence="1">
    <location>
        <begin position="8"/>
        <end position="123"/>
    </location>
</feature>
<organism evidence="2 3">
    <name type="scientific">Tissierella pigra</name>
    <dbReference type="NCBI Taxonomy" id="2607614"/>
    <lineage>
        <taxon>Bacteria</taxon>
        <taxon>Bacillati</taxon>
        <taxon>Bacillota</taxon>
        <taxon>Tissierellia</taxon>
        <taxon>Tissierellales</taxon>
        <taxon>Tissierellaceae</taxon>
        <taxon>Tissierella</taxon>
    </lineage>
</organism>
<dbReference type="Gene3D" id="3.30.1330.10">
    <property type="entry name" value="PurM-like, N-terminal domain"/>
    <property type="match status" value="1"/>
</dbReference>
<dbReference type="InterPro" id="IPR016188">
    <property type="entry name" value="PurM-like_N"/>
</dbReference>
<keyword evidence="3" id="KW-1185">Reference proteome</keyword>